<dbReference type="Proteomes" id="UP000019364">
    <property type="component" value="Unassembled WGS sequence"/>
</dbReference>
<feature type="region of interest" description="Disordered" evidence="1">
    <location>
        <begin position="25"/>
        <end position="91"/>
    </location>
</feature>
<feature type="compositionally biased region" description="Basic and acidic residues" evidence="1">
    <location>
        <begin position="50"/>
        <end position="68"/>
    </location>
</feature>
<comment type="caution">
    <text evidence="2">The sequence shown here is derived from an EMBL/GenBank/DDBJ whole genome shotgun (WGS) entry which is preliminary data.</text>
</comment>
<dbReference type="STRING" id="1236976.JCM16418_3870"/>
<keyword evidence="3" id="KW-1185">Reference proteome</keyword>
<evidence type="ECO:0000256" key="1">
    <source>
        <dbReference type="SAM" id="MobiDB-lite"/>
    </source>
</evidence>
<reference evidence="2 3" key="1">
    <citation type="journal article" date="2014" name="Genome Announc.">
        <title>Draft Genome Sequence of Paenibacillus pini JCM 16418T, Isolated from the Rhizosphere of Pine Tree.</title>
        <authorList>
            <person name="Yuki M."/>
            <person name="Oshima K."/>
            <person name="Suda W."/>
            <person name="Oshida Y."/>
            <person name="Kitamura K."/>
            <person name="Iida Y."/>
            <person name="Hattori M."/>
            <person name="Ohkuma M."/>
        </authorList>
    </citation>
    <scope>NUCLEOTIDE SEQUENCE [LARGE SCALE GENOMIC DNA]</scope>
    <source>
        <strain evidence="2 3">JCM 16418</strain>
    </source>
</reference>
<feature type="compositionally biased region" description="Basic and acidic residues" evidence="1">
    <location>
        <begin position="76"/>
        <end position="89"/>
    </location>
</feature>
<dbReference type="RefSeq" id="WP_242403890.1">
    <property type="nucleotide sequence ID" value="NZ_BAVZ01000014.1"/>
</dbReference>
<evidence type="ECO:0000313" key="3">
    <source>
        <dbReference type="Proteomes" id="UP000019364"/>
    </source>
</evidence>
<evidence type="ECO:0000313" key="2">
    <source>
        <dbReference type="EMBL" id="GAF09716.1"/>
    </source>
</evidence>
<sequence length="110" mass="12675">MSMKSVELQIAIPRTSEAGKIQNELHHRSSQEQQFLAGQQIKASQQMRQRSTEVDESAHTEVRDEGKPKYSGQQATDEHKSQQETEQRTHALSTHIRVTIWMSRSEHHLS</sequence>
<gene>
    <name evidence="2" type="ORF">JCM16418_3870</name>
</gene>
<protein>
    <submittedName>
        <fullName evidence="2">Uncharacterized protein</fullName>
    </submittedName>
</protein>
<organism evidence="2 3">
    <name type="scientific">Paenibacillus pini JCM 16418</name>
    <dbReference type="NCBI Taxonomy" id="1236976"/>
    <lineage>
        <taxon>Bacteria</taxon>
        <taxon>Bacillati</taxon>
        <taxon>Bacillota</taxon>
        <taxon>Bacilli</taxon>
        <taxon>Bacillales</taxon>
        <taxon>Paenibacillaceae</taxon>
        <taxon>Paenibacillus</taxon>
    </lineage>
</organism>
<dbReference type="EMBL" id="BAVZ01000014">
    <property type="protein sequence ID" value="GAF09716.1"/>
    <property type="molecule type" value="Genomic_DNA"/>
</dbReference>
<dbReference type="eggNOG" id="ENOG5033IFA">
    <property type="taxonomic scope" value="Bacteria"/>
</dbReference>
<accession>W7YYL7</accession>
<name>W7YYL7_9BACL</name>
<feature type="compositionally biased region" description="Polar residues" evidence="1">
    <location>
        <begin position="31"/>
        <end position="49"/>
    </location>
</feature>
<dbReference type="AlphaFoldDB" id="W7YYL7"/>
<proteinExistence type="predicted"/>